<proteinExistence type="predicted"/>
<accession>A0A1G9FPA8</accession>
<evidence type="ECO:0000259" key="1">
    <source>
        <dbReference type="SMART" id="SM00897"/>
    </source>
</evidence>
<name>A0A1G9FPA8_9GAMM</name>
<dbReference type="EMBL" id="FNGI01000001">
    <property type="protein sequence ID" value="SDK90182.1"/>
    <property type="molecule type" value="Genomic_DNA"/>
</dbReference>
<dbReference type="STRING" id="119000.SAMN05661010_00467"/>
<dbReference type="PANTHER" id="PTHR40252">
    <property type="entry name" value="BLR0328 PROTEIN"/>
    <property type="match status" value="1"/>
</dbReference>
<dbReference type="SMART" id="SM00897">
    <property type="entry name" value="FIST"/>
    <property type="match status" value="1"/>
</dbReference>
<dbReference type="SMART" id="SM01204">
    <property type="entry name" value="FIST_C"/>
    <property type="match status" value="1"/>
</dbReference>
<feature type="domain" description="FIST C-domain" evidence="2">
    <location>
        <begin position="267"/>
        <end position="397"/>
    </location>
</feature>
<reference evidence="3 4" key="1">
    <citation type="submission" date="2016-10" db="EMBL/GenBank/DDBJ databases">
        <authorList>
            <person name="de Groot N.N."/>
        </authorList>
    </citation>
    <scope>NUCLEOTIDE SEQUENCE [LARGE SCALE GENOMIC DNA]</scope>
    <source>
        <strain evidence="3 4">DSM 14789</strain>
    </source>
</reference>
<evidence type="ECO:0000313" key="3">
    <source>
        <dbReference type="EMBL" id="SDK90182.1"/>
    </source>
</evidence>
<organism evidence="3 4">
    <name type="scientific">Modicisalibacter muralis</name>
    <dbReference type="NCBI Taxonomy" id="119000"/>
    <lineage>
        <taxon>Bacteria</taxon>
        <taxon>Pseudomonadati</taxon>
        <taxon>Pseudomonadota</taxon>
        <taxon>Gammaproteobacteria</taxon>
        <taxon>Oceanospirillales</taxon>
        <taxon>Halomonadaceae</taxon>
        <taxon>Modicisalibacter</taxon>
    </lineage>
</organism>
<feature type="domain" description="FIST" evidence="1">
    <location>
        <begin position="65"/>
        <end position="266"/>
    </location>
</feature>
<evidence type="ECO:0000259" key="2">
    <source>
        <dbReference type="SMART" id="SM01204"/>
    </source>
</evidence>
<dbReference type="AlphaFoldDB" id="A0A1G9FPA8"/>
<dbReference type="NCBIfam" id="NF041558">
    <property type="entry name" value="NosP"/>
    <property type="match status" value="1"/>
</dbReference>
<dbReference type="Pfam" id="PF08495">
    <property type="entry name" value="FIST"/>
    <property type="match status" value="1"/>
</dbReference>
<dbReference type="Proteomes" id="UP000198654">
    <property type="component" value="Unassembled WGS sequence"/>
</dbReference>
<protein>
    <submittedName>
        <fullName evidence="3">Uncharacterized conserved protein, contains FIST_N domain</fullName>
    </submittedName>
</protein>
<dbReference type="Pfam" id="PF10442">
    <property type="entry name" value="FIST_C"/>
    <property type="match status" value="1"/>
</dbReference>
<dbReference type="InterPro" id="IPR019494">
    <property type="entry name" value="FIST_C"/>
</dbReference>
<sequence length="424" mass="45653">MKGLAREYTARNDNDTMAAMLDTFPNASAQRPPPQAAGPVRTAHSLQRDPKLAALELAAELCHAHLGTVLFFCSAEYPLDALGHALDEAFPNVPVSGCTTAGEITPAGYGRGCVVAIGFDRRAFTAAPALIDNLESFDLLRAQCLVDTLLGECRRQSTVSVSDHSFALTLLDGLSSSEEQVLATLDAALGSIPSFGGSAGDDNRLAHTYVYHQGRFHSQAAVVVMITTPLPFEVFSTHHLRPRDEKLVVTAADRHQRTVFELNAAPAAREYARLVGREVTGLGEADFARHPLAVRIGEQFYVRSIQRVNTDDSLTFYCAVENGIVLTAMQPAPILADLEQVLTGLESRLGPPALIVGCDCFLRRLAIEALGEAQSASRLLRRWRAIGFNTYGEQHHGMHINQTFTGVAIGHARPDAAGGTHHGA</sequence>
<gene>
    <name evidence="3" type="ORF">SAMN05661010_00467</name>
</gene>
<keyword evidence="4" id="KW-1185">Reference proteome</keyword>
<evidence type="ECO:0000313" key="4">
    <source>
        <dbReference type="Proteomes" id="UP000198654"/>
    </source>
</evidence>
<dbReference type="PANTHER" id="PTHR40252:SF2">
    <property type="entry name" value="BLR0328 PROTEIN"/>
    <property type="match status" value="1"/>
</dbReference>
<dbReference type="InterPro" id="IPR013702">
    <property type="entry name" value="FIST_domain_N"/>
</dbReference>